<dbReference type="PANTHER" id="PTHR33711">
    <property type="entry name" value="DIOXYGENASE, PUTATIVE (AFU_ORTHOLOGUE AFUA_2G02910)-RELATED"/>
    <property type="match status" value="1"/>
</dbReference>
<dbReference type="InterPro" id="IPR015889">
    <property type="entry name" value="Intradiol_dOase_core"/>
</dbReference>
<reference evidence="6 7" key="2">
    <citation type="submission" date="2018-06" db="EMBL/GenBank/DDBJ databases">
        <title>Comparative genomics of rhizobia nodulating Arachis hypogaea in China.</title>
        <authorList>
            <person name="Li Y."/>
        </authorList>
    </citation>
    <scope>NUCLEOTIDE SEQUENCE [LARGE SCALE GENOMIC DNA]</scope>
    <source>
        <strain evidence="6 7">CCBAU 51658</strain>
    </source>
</reference>
<gene>
    <name evidence="5" type="primary">pcaH</name>
    <name evidence="5" type="ORF">GCM10010987_51810</name>
    <name evidence="6" type="ORF">XH86_35405</name>
</gene>
<dbReference type="RefSeq" id="WP_128969018.1">
    <property type="nucleotide sequence ID" value="NZ_BMHC01000013.1"/>
</dbReference>
<dbReference type="SUPFAM" id="SSF49482">
    <property type="entry name" value="Aromatic compound dioxygenase"/>
    <property type="match status" value="1"/>
</dbReference>
<dbReference type="PROSITE" id="PS00083">
    <property type="entry name" value="INTRADIOL_DIOXYGENAS"/>
    <property type="match status" value="1"/>
</dbReference>
<dbReference type="GO" id="GO:0018578">
    <property type="term" value="F:protocatechuate 3,4-dioxygenase activity"/>
    <property type="evidence" value="ECO:0007669"/>
    <property type="project" value="UniProtKB-EC"/>
</dbReference>
<dbReference type="Proteomes" id="UP000593880">
    <property type="component" value="Chromosome"/>
</dbReference>
<sequence length="233" mass="26354">MTFIYPTDSNKAHPLPLSPEYKSSIKRAPNKPLIPMRHTLSELTGPVYGHETVREGDNDLTTQHTGEPLGERIIVHGHVRDEDGRGVANTLVEIWQANACGRYVHVRDQHPAPLDPNFTGAGRTVSDASGYYRFVSIKPGAYPWGNHHNAWRPAHIHLSVFGHSFVSRLVTQMYFPGDPLFPFDPIFNSVPDEKARMRMVSSFDLENTKPEWALCYRFDIVLRGKNATPMETH</sequence>
<reference evidence="5" key="3">
    <citation type="submission" date="2022-12" db="EMBL/GenBank/DDBJ databases">
        <authorList>
            <person name="Sun Q."/>
            <person name="Zhou Y."/>
        </authorList>
    </citation>
    <scope>NUCLEOTIDE SEQUENCE</scope>
    <source>
        <strain evidence="5">CGMCC 1.15034</strain>
    </source>
</reference>
<dbReference type="NCBIfam" id="TIGR02422">
    <property type="entry name" value="protocat_beta"/>
    <property type="match status" value="1"/>
</dbReference>
<keyword evidence="7" id="KW-1185">Reference proteome</keyword>
<dbReference type="GO" id="GO:0008199">
    <property type="term" value="F:ferric iron binding"/>
    <property type="evidence" value="ECO:0007669"/>
    <property type="project" value="InterPro"/>
</dbReference>
<name>A0A410VFE1_9BRAD</name>
<accession>A0A410VFE1</accession>
<feature type="domain" description="Intradiol ring-cleavage dioxygenases" evidence="4">
    <location>
        <begin position="75"/>
        <end position="103"/>
    </location>
</feature>
<dbReference type="EC" id="1.13.11.3" evidence="6"/>
<evidence type="ECO:0000313" key="5">
    <source>
        <dbReference type="EMBL" id="GGI28919.1"/>
    </source>
</evidence>
<dbReference type="Gene3D" id="2.60.130.10">
    <property type="entry name" value="Aromatic compound dioxygenase"/>
    <property type="match status" value="1"/>
</dbReference>
<dbReference type="CDD" id="cd03464">
    <property type="entry name" value="3_4-PCD_beta"/>
    <property type="match status" value="1"/>
</dbReference>
<comment type="similarity">
    <text evidence="1">Belongs to the intradiol ring-cleavage dioxygenase family.</text>
</comment>
<dbReference type="InterPro" id="IPR024756">
    <property type="entry name" value="PCDO_beta_N"/>
</dbReference>
<evidence type="ECO:0000313" key="8">
    <source>
        <dbReference type="Proteomes" id="UP000625079"/>
    </source>
</evidence>
<dbReference type="AlphaFoldDB" id="A0A410VFE1"/>
<dbReference type="InterPro" id="IPR012785">
    <property type="entry name" value="Protocat_dOase_b"/>
</dbReference>
<evidence type="ECO:0000256" key="2">
    <source>
        <dbReference type="ARBA" id="ARBA00022964"/>
    </source>
</evidence>
<dbReference type="PANTHER" id="PTHR33711:SF10">
    <property type="entry name" value="INTRADIOL RING-CLEAVAGE DIOXYGENASES DOMAIN-CONTAINING PROTEIN"/>
    <property type="match status" value="1"/>
</dbReference>
<keyword evidence="3 6" id="KW-0560">Oxidoreductase</keyword>
<dbReference type="InterPro" id="IPR000627">
    <property type="entry name" value="Intradiol_dOase_C"/>
</dbReference>
<evidence type="ECO:0000313" key="6">
    <source>
        <dbReference type="EMBL" id="QOZ63431.1"/>
    </source>
</evidence>
<dbReference type="GO" id="GO:0019619">
    <property type="term" value="P:3,4-dihydroxybenzoate catabolic process"/>
    <property type="evidence" value="ECO:0007669"/>
    <property type="project" value="InterPro"/>
</dbReference>
<dbReference type="Pfam" id="PF12391">
    <property type="entry name" value="PCDO_beta_N"/>
    <property type="match status" value="1"/>
</dbReference>
<evidence type="ECO:0000256" key="3">
    <source>
        <dbReference type="ARBA" id="ARBA00023002"/>
    </source>
</evidence>
<evidence type="ECO:0000313" key="7">
    <source>
        <dbReference type="Proteomes" id="UP000593880"/>
    </source>
</evidence>
<dbReference type="EMBL" id="CP030057">
    <property type="protein sequence ID" value="QOZ63431.1"/>
    <property type="molecule type" value="Genomic_DNA"/>
</dbReference>
<keyword evidence="2" id="KW-0223">Dioxygenase</keyword>
<dbReference type="Pfam" id="PF00775">
    <property type="entry name" value="Dioxygenase_C"/>
    <property type="match status" value="1"/>
</dbReference>
<evidence type="ECO:0000259" key="4">
    <source>
        <dbReference type="PROSITE" id="PS00083"/>
    </source>
</evidence>
<dbReference type="InterPro" id="IPR050770">
    <property type="entry name" value="Intradiol_RC_Dioxygenase"/>
</dbReference>
<protein>
    <submittedName>
        <fullName evidence="5">Protocatechuate 3,4-dioxygenase subunit beta</fullName>
        <ecNumber evidence="6">1.13.11.3</ecNumber>
    </submittedName>
</protein>
<organism evidence="5 8">
    <name type="scientific">Bradyrhizobium guangdongense</name>
    <dbReference type="NCBI Taxonomy" id="1325090"/>
    <lineage>
        <taxon>Bacteria</taxon>
        <taxon>Pseudomonadati</taxon>
        <taxon>Pseudomonadota</taxon>
        <taxon>Alphaproteobacteria</taxon>
        <taxon>Hyphomicrobiales</taxon>
        <taxon>Nitrobacteraceae</taxon>
        <taxon>Bradyrhizobium</taxon>
    </lineage>
</organism>
<dbReference type="EMBL" id="BMHC01000013">
    <property type="protein sequence ID" value="GGI28919.1"/>
    <property type="molecule type" value="Genomic_DNA"/>
</dbReference>
<reference evidence="5" key="1">
    <citation type="journal article" date="2014" name="Int. J. Syst. Evol. Microbiol.">
        <title>Complete genome sequence of Corynebacterium casei LMG S-19264T (=DSM 44701T), isolated from a smear-ripened cheese.</title>
        <authorList>
            <consortium name="US DOE Joint Genome Institute (JGI-PGF)"/>
            <person name="Walter F."/>
            <person name="Albersmeier A."/>
            <person name="Kalinowski J."/>
            <person name="Ruckert C."/>
        </authorList>
    </citation>
    <scope>NUCLEOTIDE SEQUENCE</scope>
    <source>
        <strain evidence="5">CGMCC 1.15034</strain>
    </source>
</reference>
<dbReference type="Proteomes" id="UP000625079">
    <property type="component" value="Unassembled WGS sequence"/>
</dbReference>
<dbReference type="OrthoDB" id="9805815at2"/>
<proteinExistence type="inferred from homology"/>
<evidence type="ECO:0000256" key="1">
    <source>
        <dbReference type="ARBA" id="ARBA00007825"/>
    </source>
</evidence>